<evidence type="ECO:0000256" key="22">
    <source>
        <dbReference type="ARBA" id="ARBA00038519"/>
    </source>
</evidence>
<evidence type="ECO:0000256" key="16">
    <source>
        <dbReference type="ARBA" id="ARBA00023180"/>
    </source>
</evidence>
<keyword evidence="18" id="KW-0119">Carbohydrate metabolism</keyword>
<sequence>MYWSVQSGCLYEPLSLSLCAPQVRPLVFEEQLLWVSGGAGSVNTYRVPIVISTPAGSLLAFAEARKDSSSDSGAKFIAVRRSTDRGEAAEPSSGSGGSRADTPRPAPEGGGLHPRRVPGEGSGLEPHDQPQRAGDFIPDECQPFELPDGSVVVNARNQNRYHCECRMVVTSGDGCETLPLETLRFDEALVDPTVAAGALEKDGVVFFVNPADRKDRVNLTLRWSFTNGTSWEPETVRVWDGPSAYSSMTSLDRTVEDRKYVYVIYEKGHQSAYESISIAKIHLYGGL</sequence>
<protein>
    <recommendedName>
        <fullName evidence="23">Sialidase-1</fullName>
        <ecNumber evidence="7">3.2.1.18</ecNumber>
    </recommendedName>
    <alternativeName>
        <fullName evidence="25">Lysosomal sialidase</fullName>
    </alternativeName>
    <alternativeName>
        <fullName evidence="24">N-acetyl-alpha-neuraminidase 1</fullName>
    </alternativeName>
</protein>
<evidence type="ECO:0000256" key="9">
    <source>
        <dbReference type="ARBA" id="ARBA00022553"/>
    </source>
</evidence>
<evidence type="ECO:0000256" key="1">
    <source>
        <dbReference type="ARBA" id="ARBA00000427"/>
    </source>
</evidence>
<keyword evidence="13" id="KW-0442">Lipid degradation</keyword>
<keyword evidence="19" id="KW-0326">Glycosidase</keyword>
<evidence type="ECO:0000256" key="21">
    <source>
        <dbReference type="ARBA" id="ARBA00037235"/>
    </source>
</evidence>
<dbReference type="Proteomes" id="UP000736164">
    <property type="component" value="Unassembled WGS sequence"/>
</dbReference>
<evidence type="ECO:0000256" key="18">
    <source>
        <dbReference type="ARBA" id="ARBA00023277"/>
    </source>
</evidence>
<evidence type="ECO:0000256" key="26">
    <source>
        <dbReference type="SAM" id="MobiDB-lite"/>
    </source>
</evidence>
<accession>A0A8J7NNR9</accession>
<evidence type="ECO:0000256" key="2">
    <source>
        <dbReference type="ARBA" id="ARBA00004207"/>
    </source>
</evidence>
<dbReference type="FunFam" id="2.120.10.10:FF:000028">
    <property type="entry name" value="Uncharacterized protein"/>
    <property type="match status" value="1"/>
</dbReference>
<evidence type="ECO:0000256" key="17">
    <source>
        <dbReference type="ARBA" id="ARBA00023228"/>
    </source>
</evidence>
<keyword evidence="15" id="KW-0472">Membrane</keyword>
<evidence type="ECO:0000259" key="27">
    <source>
        <dbReference type="Pfam" id="PF13088"/>
    </source>
</evidence>
<proteinExistence type="inferred from homology"/>
<evidence type="ECO:0000313" key="28">
    <source>
        <dbReference type="EMBL" id="MBN3315718.1"/>
    </source>
</evidence>
<evidence type="ECO:0000313" key="29">
    <source>
        <dbReference type="Proteomes" id="UP000736164"/>
    </source>
</evidence>
<gene>
    <name evidence="28" type="primary">Neu1_1</name>
    <name evidence="28" type="ORF">GTO95_0004544</name>
</gene>
<evidence type="ECO:0000256" key="25">
    <source>
        <dbReference type="ARBA" id="ARBA00041413"/>
    </source>
</evidence>
<organism evidence="28 29">
    <name type="scientific">Atractosteus spatula</name>
    <name type="common">Alligator gar</name>
    <name type="synonym">Lepisosteus spatula</name>
    <dbReference type="NCBI Taxonomy" id="7917"/>
    <lineage>
        <taxon>Eukaryota</taxon>
        <taxon>Metazoa</taxon>
        <taxon>Chordata</taxon>
        <taxon>Craniata</taxon>
        <taxon>Vertebrata</taxon>
        <taxon>Euteleostomi</taxon>
        <taxon>Actinopterygii</taxon>
        <taxon>Neopterygii</taxon>
        <taxon>Holostei</taxon>
        <taxon>Semionotiformes</taxon>
        <taxon>Lepisosteidae</taxon>
        <taxon>Atractosteus</taxon>
    </lineage>
</organism>
<comment type="function">
    <text evidence="21">Catalyzes the removal of sialic acid (N-acetylneuraminic acid) moieties from glycoproteins and glycolipids. To be active, it is strictly dependent on its presence in the multienzyme complex. Appears to have a preference for alpha 2-3 and alpha 2-6 sialyl linkage.</text>
</comment>
<comment type="catalytic activity">
    <reaction evidence="1">
        <text>Hydrolysis of alpha-(2-&gt;3)-, alpha-(2-&gt;6)-, alpha-(2-&gt;8)- glycosidic linkages of terminal sialic acid residues in oligosaccharides, glycoproteins, glycolipids, colominic acid and synthetic substrates.</text>
        <dbReference type="EC" id="3.2.1.18"/>
    </reaction>
</comment>
<keyword evidence="16" id="KW-0325">Glycoprotein</keyword>
<comment type="similarity">
    <text evidence="6">Belongs to the glycosyl hydrolase 33 family.</text>
</comment>
<keyword evidence="10" id="KW-0732">Signal</keyword>
<evidence type="ECO:0000256" key="11">
    <source>
        <dbReference type="ARBA" id="ARBA00022737"/>
    </source>
</evidence>
<feature type="region of interest" description="Disordered" evidence="26">
    <location>
        <begin position="78"/>
        <end position="141"/>
    </location>
</feature>
<dbReference type="InterPro" id="IPR036278">
    <property type="entry name" value="Sialidase_sf"/>
</dbReference>
<evidence type="ECO:0000256" key="3">
    <source>
        <dbReference type="ARBA" id="ARBA00004227"/>
    </source>
</evidence>
<dbReference type="GO" id="GO:0009313">
    <property type="term" value="P:oligosaccharide catabolic process"/>
    <property type="evidence" value="ECO:0007669"/>
    <property type="project" value="TreeGrafter"/>
</dbReference>
<evidence type="ECO:0000256" key="13">
    <source>
        <dbReference type="ARBA" id="ARBA00022963"/>
    </source>
</evidence>
<evidence type="ECO:0000256" key="15">
    <source>
        <dbReference type="ARBA" id="ARBA00023136"/>
    </source>
</evidence>
<dbReference type="GO" id="GO:0005765">
    <property type="term" value="C:lysosomal membrane"/>
    <property type="evidence" value="ECO:0007669"/>
    <property type="project" value="UniProtKB-SubCell"/>
</dbReference>
<evidence type="ECO:0000256" key="8">
    <source>
        <dbReference type="ARBA" id="ARBA00022475"/>
    </source>
</evidence>
<name>A0A8J7NNR9_ATRSP</name>
<evidence type="ECO:0000256" key="5">
    <source>
        <dbReference type="ARBA" id="ARBA00004541"/>
    </source>
</evidence>
<dbReference type="CDD" id="cd15482">
    <property type="entry name" value="Sialidase_non-viral"/>
    <property type="match status" value="1"/>
</dbReference>
<dbReference type="AlphaFoldDB" id="A0A8J7NNR9"/>
<evidence type="ECO:0000256" key="24">
    <source>
        <dbReference type="ARBA" id="ARBA00041332"/>
    </source>
</evidence>
<keyword evidence="14" id="KW-0443">Lipid metabolism</keyword>
<feature type="domain" description="Sialidase" evidence="27">
    <location>
        <begin position="136"/>
        <end position="251"/>
    </location>
</feature>
<keyword evidence="9" id="KW-0597">Phosphoprotein</keyword>
<dbReference type="Gene3D" id="2.120.10.10">
    <property type="match status" value="2"/>
</dbReference>
<evidence type="ECO:0000256" key="20">
    <source>
        <dbReference type="ARBA" id="ARBA00023329"/>
    </source>
</evidence>
<evidence type="ECO:0000256" key="7">
    <source>
        <dbReference type="ARBA" id="ARBA00012733"/>
    </source>
</evidence>
<evidence type="ECO:0000256" key="19">
    <source>
        <dbReference type="ARBA" id="ARBA00023295"/>
    </source>
</evidence>
<keyword evidence="8" id="KW-1003">Cell membrane</keyword>
<comment type="caution">
    <text evidence="28">The sequence shown here is derived from an EMBL/GenBank/DDBJ whole genome shotgun (WGS) entry which is preliminary data.</text>
</comment>
<keyword evidence="11" id="KW-0677">Repeat</keyword>
<dbReference type="GO" id="GO:0004308">
    <property type="term" value="F:exo-alpha-sialidase activity"/>
    <property type="evidence" value="ECO:0007669"/>
    <property type="project" value="UniProtKB-EC"/>
</dbReference>
<feature type="non-terminal residue" evidence="28">
    <location>
        <position position="287"/>
    </location>
</feature>
<dbReference type="InterPro" id="IPR026856">
    <property type="entry name" value="Sialidase_fam"/>
</dbReference>
<reference evidence="28" key="1">
    <citation type="journal article" date="2021" name="Cell">
        <title>Tracing the genetic footprints of vertebrate landing in non-teleost ray-finned fishes.</title>
        <authorList>
            <person name="Bi X."/>
            <person name="Wang K."/>
            <person name="Yang L."/>
            <person name="Pan H."/>
            <person name="Jiang H."/>
            <person name="Wei Q."/>
            <person name="Fang M."/>
            <person name="Yu H."/>
            <person name="Zhu C."/>
            <person name="Cai Y."/>
            <person name="He Y."/>
            <person name="Gan X."/>
            <person name="Zeng H."/>
            <person name="Yu D."/>
            <person name="Zhu Y."/>
            <person name="Jiang H."/>
            <person name="Qiu Q."/>
            <person name="Yang H."/>
            <person name="Zhang Y.E."/>
            <person name="Wang W."/>
            <person name="Zhu M."/>
            <person name="He S."/>
            <person name="Zhang G."/>
        </authorList>
    </citation>
    <scope>NUCLEOTIDE SEQUENCE</scope>
    <source>
        <strain evidence="28">Allg_001</strain>
    </source>
</reference>
<dbReference type="GO" id="GO:0006689">
    <property type="term" value="P:ganglioside catabolic process"/>
    <property type="evidence" value="ECO:0007669"/>
    <property type="project" value="TreeGrafter"/>
</dbReference>
<dbReference type="PANTHER" id="PTHR10628">
    <property type="entry name" value="SIALIDASE"/>
    <property type="match status" value="1"/>
</dbReference>
<evidence type="ECO:0000256" key="12">
    <source>
        <dbReference type="ARBA" id="ARBA00022801"/>
    </source>
</evidence>
<keyword evidence="17" id="KW-0458">Lysosome</keyword>
<keyword evidence="29" id="KW-1185">Reference proteome</keyword>
<feature type="non-terminal residue" evidence="28">
    <location>
        <position position="1"/>
    </location>
</feature>
<evidence type="ECO:0000256" key="23">
    <source>
        <dbReference type="ARBA" id="ARBA00040509"/>
    </source>
</evidence>
<dbReference type="EMBL" id="JAAWVO010023286">
    <property type="protein sequence ID" value="MBN3315718.1"/>
    <property type="molecule type" value="Genomic_DNA"/>
</dbReference>
<evidence type="ECO:0000256" key="14">
    <source>
        <dbReference type="ARBA" id="ARBA00023098"/>
    </source>
</evidence>
<dbReference type="SUPFAM" id="SSF50939">
    <property type="entry name" value="Sialidases"/>
    <property type="match status" value="2"/>
</dbReference>
<dbReference type="GO" id="GO:0043202">
    <property type="term" value="C:lysosomal lumen"/>
    <property type="evidence" value="ECO:0007669"/>
    <property type="project" value="UniProtKB-SubCell"/>
</dbReference>
<dbReference type="GO" id="GO:0005886">
    <property type="term" value="C:plasma membrane"/>
    <property type="evidence" value="ECO:0007669"/>
    <property type="project" value="UniProtKB-SubCell"/>
</dbReference>
<dbReference type="Pfam" id="PF13088">
    <property type="entry name" value="BNR_2"/>
    <property type="match status" value="1"/>
</dbReference>
<keyword evidence="20" id="KW-0968">Cytoplasmic vesicle</keyword>
<comment type="subcellular location">
    <subcellularLocation>
        <location evidence="4">Cell membrane</location>
    </subcellularLocation>
    <subcellularLocation>
        <location evidence="5">Cytoplasmic vesicle</location>
    </subcellularLocation>
    <subcellularLocation>
        <location evidence="3">Lysosome lumen</location>
    </subcellularLocation>
    <subcellularLocation>
        <location evidence="2">Lysosome membrane</location>
        <topology evidence="2">Peripheral membrane protein</topology>
        <orientation evidence="2">Lumenal side</orientation>
    </subcellularLocation>
</comment>
<comment type="subunit">
    <text evidence="22">Interacts with cathepsin A (protective protein), beta-galactosidase and N-acetylgalactosamine-6-sulfate sulfatase in a multienzyme complex.</text>
</comment>
<evidence type="ECO:0000256" key="10">
    <source>
        <dbReference type="ARBA" id="ARBA00022729"/>
    </source>
</evidence>
<dbReference type="InterPro" id="IPR011040">
    <property type="entry name" value="Sialidase"/>
</dbReference>
<keyword evidence="12" id="KW-0378">Hydrolase</keyword>
<dbReference type="GO" id="GO:0031410">
    <property type="term" value="C:cytoplasmic vesicle"/>
    <property type="evidence" value="ECO:0007669"/>
    <property type="project" value="UniProtKB-SubCell"/>
</dbReference>
<evidence type="ECO:0000256" key="4">
    <source>
        <dbReference type="ARBA" id="ARBA00004236"/>
    </source>
</evidence>
<dbReference type="EC" id="3.2.1.18" evidence="7"/>
<dbReference type="PANTHER" id="PTHR10628:SF25">
    <property type="entry name" value="SIALIDASE-1"/>
    <property type="match status" value="1"/>
</dbReference>
<evidence type="ECO:0000256" key="6">
    <source>
        <dbReference type="ARBA" id="ARBA00009348"/>
    </source>
</evidence>